<protein>
    <submittedName>
        <fullName evidence="1">Uncharacterized protein</fullName>
    </submittedName>
</protein>
<dbReference type="Proteomes" id="UP000643672">
    <property type="component" value="Unassembled WGS sequence"/>
</dbReference>
<dbReference type="RefSeq" id="WP_164707581.1">
    <property type="nucleotide sequence ID" value="NZ_CP024634.1"/>
</dbReference>
<sequence length="49" mass="5744">MNNHQESIFRPLDNFFPTPPAVLLKGQKLNFANHLYLCKDLIIFKISKK</sequence>
<dbReference type="AlphaFoldDB" id="A0A8H8XC98"/>
<organism evidence="1 2">
    <name type="scientific">Bathymodiolus thermophilus thioautotrophic gill symbiont</name>
    <dbReference type="NCBI Taxonomy" id="2360"/>
    <lineage>
        <taxon>Bacteria</taxon>
        <taxon>Pseudomonadati</taxon>
        <taxon>Pseudomonadota</taxon>
        <taxon>Gammaproteobacteria</taxon>
        <taxon>sulfur-oxidizing symbionts</taxon>
    </lineage>
</organism>
<gene>
    <name evidence="1" type="ORF">THERMOS_1355</name>
</gene>
<keyword evidence="2" id="KW-1185">Reference proteome</keyword>
<evidence type="ECO:0000313" key="1">
    <source>
        <dbReference type="EMBL" id="CAB5501274.1"/>
    </source>
</evidence>
<accession>A0A8H8XC98</accession>
<reference evidence="1 2" key="1">
    <citation type="submission" date="2020-05" db="EMBL/GenBank/DDBJ databases">
        <authorList>
            <person name="Petersen J."/>
            <person name="Sayavedra L."/>
        </authorList>
    </citation>
    <scope>NUCLEOTIDE SEQUENCE [LARGE SCALE GENOMIC DNA]</scope>
    <source>
        <strain evidence="1">B thermophilus SOXS</strain>
    </source>
</reference>
<name>A0A8H8XC98_9GAMM</name>
<dbReference type="EMBL" id="CAESAQ020000068">
    <property type="protein sequence ID" value="CAB5501274.1"/>
    <property type="molecule type" value="Genomic_DNA"/>
</dbReference>
<proteinExistence type="predicted"/>
<evidence type="ECO:0000313" key="2">
    <source>
        <dbReference type="Proteomes" id="UP000643672"/>
    </source>
</evidence>
<comment type="caution">
    <text evidence="1">The sequence shown here is derived from an EMBL/GenBank/DDBJ whole genome shotgun (WGS) entry which is preliminary data.</text>
</comment>